<gene>
    <name evidence="1" type="ORF">DPMN_153147</name>
</gene>
<keyword evidence="2" id="KW-1185">Reference proteome</keyword>
<sequence length="52" mass="6159">MYFIAVIEPHEQHSIFFAQANTTRRMSGTKSCQYLFTFRVKLHDFVRSTTTD</sequence>
<protein>
    <submittedName>
        <fullName evidence="1">Uncharacterized protein</fullName>
    </submittedName>
</protein>
<reference evidence="1" key="1">
    <citation type="journal article" date="2019" name="bioRxiv">
        <title>The Genome of the Zebra Mussel, Dreissena polymorpha: A Resource for Invasive Species Research.</title>
        <authorList>
            <person name="McCartney M.A."/>
            <person name="Auch B."/>
            <person name="Kono T."/>
            <person name="Mallez S."/>
            <person name="Zhang Y."/>
            <person name="Obille A."/>
            <person name="Becker A."/>
            <person name="Abrahante J.E."/>
            <person name="Garbe J."/>
            <person name="Badalamenti J.P."/>
            <person name="Herman A."/>
            <person name="Mangelson H."/>
            <person name="Liachko I."/>
            <person name="Sullivan S."/>
            <person name="Sone E.D."/>
            <person name="Koren S."/>
            <person name="Silverstein K.A.T."/>
            <person name="Beckman K.B."/>
            <person name="Gohl D.M."/>
        </authorList>
    </citation>
    <scope>NUCLEOTIDE SEQUENCE</scope>
    <source>
        <strain evidence="1">Duluth1</strain>
        <tissue evidence="1">Whole animal</tissue>
    </source>
</reference>
<organism evidence="1 2">
    <name type="scientific">Dreissena polymorpha</name>
    <name type="common">Zebra mussel</name>
    <name type="synonym">Mytilus polymorpha</name>
    <dbReference type="NCBI Taxonomy" id="45954"/>
    <lineage>
        <taxon>Eukaryota</taxon>
        <taxon>Metazoa</taxon>
        <taxon>Spiralia</taxon>
        <taxon>Lophotrochozoa</taxon>
        <taxon>Mollusca</taxon>
        <taxon>Bivalvia</taxon>
        <taxon>Autobranchia</taxon>
        <taxon>Heteroconchia</taxon>
        <taxon>Euheterodonta</taxon>
        <taxon>Imparidentia</taxon>
        <taxon>Neoheterodontei</taxon>
        <taxon>Myida</taxon>
        <taxon>Dreissenoidea</taxon>
        <taxon>Dreissenidae</taxon>
        <taxon>Dreissena</taxon>
    </lineage>
</organism>
<name>A0A9D4J930_DREPO</name>
<evidence type="ECO:0000313" key="2">
    <source>
        <dbReference type="Proteomes" id="UP000828390"/>
    </source>
</evidence>
<evidence type="ECO:0000313" key="1">
    <source>
        <dbReference type="EMBL" id="KAH3799537.1"/>
    </source>
</evidence>
<reference evidence="1" key="2">
    <citation type="submission" date="2020-11" db="EMBL/GenBank/DDBJ databases">
        <authorList>
            <person name="McCartney M.A."/>
            <person name="Auch B."/>
            <person name="Kono T."/>
            <person name="Mallez S."/>
            <person name="Becker A."/>
            <person name="Gohl D.M."/>
            <person name="Silverstein K.A.T."/>
            <person name="Koren S."/>
            <person name="Bechman K.B."/>
            <person name="Herman A."/>
            <person name="Abrahante J.E."/>
            <person name="Garbe J."/>
        </authorList>
    </citation>
    <scope>NUCLEOTIDE SEQUENCE</scope>
    <source>
        <strain evidence="1">Duluth1</strain>
        <tissue evidence="1">Whole animal</tissue>
    </source>
</reference>
<dbReference type="Proteomes" id="UP000828390">
    <property type="component" value="Unassembled WGS sequence"/>
</dbReference>
<proteinExistence type="predicted"/>
<comment type="caution">
    <text evidence="1">The sequence shown here is derived from an EMBL/GenBank/DDBJ whole genome shotgun (WGS) entry which is preliminary data.</text>
</comment>
<dbReference type="EMBL" id="JAIWYP010000007">
    <property type="protein sequence ID" value="KAH3799537.1"/>
    <property type="molecule type" value="Genomic_DNA"/>
</dbReference>
<dbReference type="AlphaFoldDB" id="A0A9D4J930"/>
<accession>A0A9D4J930</accession>